<gene>
    <name evidence="1" type="ORF">ILT43_15340</name>
</gene>
<organism evidence="1 2">
    <name type="scientific">Sphingomonas longa</name>
    <dbReference type="NCBI Taxonomy" id="2778730"/>
    <lineage>
        <taxon>Bacteria</taxon>
        <taxon>Pseudomonadati</taxon>
        <taxon>Pseudomonadota</taxon>
        <taxon>Alphaproteobacteria</taxon>
        <taxon>Sphingomonadales</taxon>
        <taxon>Sphingomonadaceae</taxon>
        <taxon>Sphingomonas</taxon>
    </lineage>
</organism>
<dbReference type="EMBL" id="JAFEMC010000004">
    <property type="protein sequence ID" value="MBM6577755.1"/>
    <property type="molecule type" value="Genomic_DNA"/>
</dbReference>
<evidence type="ECO:0000313" key="1">
    <source>
        <dbReference type="EMBL" id="MBM6577755.1"/>
    </source>
</evidence>
<dbReference type="RefSeq" id="WP_204199849.1">
    <property type="nucleotide sequence ID" value="NZ_JAFEMC010000004.1"/>
</dbReference>
<keyword evidence="2" id="KW-1185">Reference proteome</keyword>
<reference evidence="1 2" key="1">
    <citation type="submission" date="2020-12" db="EMBL/GenBank/DDBJ databases">
        <title>Sphingomonas sp.</title>
        <authorList>
            <person name="Kim M.K."/>
        </authorList>
    </citation>
    <scope>NUCLEOTIDE SEQUENCE [LARGE SCALE GENOMIC DNA]</scope>
    <source>
        <strain evidence="1 2">BT552</strain>
    </source>
</reference>
<sequence length="66" mass="6731">MADAKDVAAAIQSALDEIGVTGELDVTMDGKAAKKPLGSSGGDDVHIDVVVEPVDEAGERARDRPA</sequence>
<proteinExistence type="predicted"/>
<protein>
    <submittedName>
        <fullName evidence="1">Uncharacterized protein</fullName>
    </submittedName>
</protein>
<evidence type="ECO:0000313" key="2">
    <source>
        <dbReference type="Proteomes" id="UP000763641"/>
    </source>
</evidence>
<dbReference type="Proteomes" id="UP000763641">
    <property type="component" value="Unassembled WGS sequence"/>
</dbReference>
<comment type="caution">
    <text evidence="1">The sequence shown here is derived from an EMBL/GenBank/DDBJ whole genome shotgun (WGS) entry which is preliminary data.</text>
</comment>
<name>A0ABS2DA02_9SPHN</name>
<accession>A0ABS2DA02</accession>